<dbReference type="PATRIC" id="fig|1045858.4.peg.2557"/>
<dbReference type="HOGENOM" id="CLU_1493470_0_0_12"/>
<protein>
    <submittedName>
        <fullName evidence="1">Uncharacterized protein</fullName>
    </submittedName>
</protein>
<dbReference type="KEGG" id="bip:Bint_2555"/>
<name>G0ENS9_BRAIP</name>
<dbReference type="AlphaFoldDB" id="G0ENS9"/>
<evidence type="ECO:0000313" key="1">
    <source>
        <dbReference type="EMBL" id="AEM23159.1"/>
    </source>
</evidence>
<dbReference type="EMBL" id="CP002874">
    <property type="protein sequence ID" value="AEM23159.1"/>
    <property type="molecule type" value="Genomic_DNA"/>
</dbReference>
<reference evidence="1 2" key="1">
    <citation type="journal article" date="2011" name="BMC Genomics">
        <title>Complete genome sequence of Brachyspira intermedia reveals unique genomic features in Brachyspira species and phage-mediated horizontal gene transfer.</title>
        <authorList>
            <person name="Hafstrom T."/>
            <person name="Jansson D.S."/>
            <person name="Segerman B."/>
        </authorList>
    </citation>
    <scope>NUCLEOTIDE SEQUENCE [LARGE SCALE GENOMIC DNA]</scope>
    <source>
        <strain evidence="2">ATCC 51140 / PWS/A</strain>
    </source>
</reference>
<gene>
    <name evidence="1" type="ordered locus">Bint_2555</name>
</gene>
<accession>G0ENS9</accession>
<dbReference type="Proteomes" id="UP000008522">
    <property type="component" value="Chromosome"/>
</dbReference>
<organism evidence="1 2">
    <name type="scientific">Brachyspira intermedia (strain ATCC 51140 / PWS/A)</name>
    <name type="common">Serpulina intermedia</name>
    <dbReference type="NCBI Taxonomy" id="1045858"/>
    <lineage>
        <taxon>Bacteria</taxon>
        <taxon>Pseudomonadati</taxon>
        <taxon>Spirochaetota</taxon>
        <taxon>Spirochaetia</taxon>
        <taxon>Brachyspirales</taxon>
        <taxon>Brachyspiraceae</taxon>
        <taxon>Brachyspira</taxon>
    </lineage>
</organism>
<keyword evidence="2" id="KW-1185">Reference proteome</keyword>
<proteinExistence type="predicted"/>
<sequence length="169" mass="17723">MSIILIISCTKDYGVKVTKPGADLILSKMQSGNWAGASANGDKLSINTGNNAGDYTFDSPVLGIGGIYKDSNGKYIMTAPAGSELYVVEMDENAKKAVDTILDVLDDKGGEAVVGNLISSIMDKGAENIDLSNSDEILKGTNLSADKKAEIENILKNSQGGFKNGEAIK</sequence>
<evidence type="ECO:0000313" key="2">
    <source>
        <dbReference type="Proteomes" id="UP000008522"/>
    </source>
</evidence>